<evidence type="ECO:0000259" key="2">
    <source>
        <dbReference type="PROSITE" id="PS50097"/>
    </source>
</evidence>
<evidence type="ECO:0000256" key="1">
    <source>
        <dbReference type="SAM" id="MobiDB-lite"/>
    </source>
</evidence>
<dbReference type="InterPro" id="IPR000210">
    <property type="entry name" value="BTB/POZ_dom"/>
</dbReference>
<feature type="region of interest" description="Disordered" evidence="1">
    <location>
        <begin position="231"/>
        <end position="309"/>
    </location>
</feature>
<dbReference type="PROSITE" id="PS50097">
    <property type="entry name" value="BTB"/>
    <property type="match status" value="1"/>
</dbReference>
<protein>
    <recommendedName>
        <fullName evidence="2">BTB domain-containing protein</fullName>
    </recommendedName>
</protein>
<dbReference type="InParanoid" id="A0A067Q692"/>
<evidence type="ECO:0000313" key="3">
    <source>
        <dbReference type="EMBL" id="KDQ58987.1"/>
    </source>
</evidence>
<gene>
    <name evidence="3" type="ORF">JAAARDRAFT_33720</name>
</gene>
<dbReference type="SUPFAM" id="SSF54695">
    <property type="entry name" value="POZ domain"/>
    <property type="match status" value="1"/>
</dbReference>
<dbReference type="OrthoDB" id="3248190at2759"/>
<feature type="compositionally biased region" description="Low complexity" evidence="1">
    <location>
        <begin position="235"/>
        <end position="244"/>
    </location>
</feature>
<dbReference type="HOGENOM" id="CLU_900365_0_0_1"/>
<feature type="compositionally biased region" description="Basic residues" evidence="1">
    <location>
        <begin position="300"/>
        <end position="309"/>
    </location>
</feature>
<feature type="domain" description="BTB" evidence="2">
    <location>
        <begin position="1"/>
        <end position="69"/>
    </location>
</feature>
<dbReference type="AlphaFoldDB" id="A0A067Q692"/>
<dbReference type="Pfam" id="PF00651">
    <property type="entry name" value="BTB"/>
    <property type="match status" value="1"/>
</dbReference>
<proteinExistence type="predicted"/>
<reference evidence="4" key="1">
    <citation type="journal article" date="2014" name="Proc. Natl. Acad. Sci. U.S.A.">
        <title>Extensive sampling of basidiomycete genomes demonstrates inadequacy of the white-rot/brown-rot paradigm for wood decay fungi.</title>
        <authorList>
            <person name="Riley R."/>
            <person name="Salamov A.A."/>
            <person name="Brown D.W."/>
            <person name="Nagy L.G."/>
            <person name="Floudas D."/>
            <person name="Held B.W."/>
            <person name="Levasseur A."/>
            <person name="Lombard V."/>
            <person name="Morin E."/>
            <person name="Otillar R."/>
            <person name="Lindquist E.A."/>
            <person name="Sun H."/>
            <person name="LaButti K.M."/>
            <person name="Schmutz J."/>
            <person name="Jabbour D."/>
            <person name="Luo H."/>
            <person name="Baker S.E."/>
            <person name="Pisabarro A.G."/>
            <person name="Walton J.D."/>
            <person name="Blanchette R.A."/>
            <person name="Henrissat B."/>
            <person name="Martin F."/>
            <person name="Cullen D."/>
            <person name="Hibbett D.S."/>
            <person name="Grigoriev I.V."/>
        </authorList>
    </citation>
    <scope>NUCLEOTIDE SEQUENCE [LARGE SCALE GENOMIC DNA]</scope>
    <source>
        <strain evidence="4">MUCL 33604</strain>
    </source>
</reference>
<accession>A0A067Q692</accession>
<name>A0A067Q692_9AGAM</name>
<dbReference type="CDD" id="cd18186">
    <property type="entry name" value="BTB_POZ_ZBTB_KLHL-like"/>
    <property type="match status" value="1"/>
</dbReference>
<sequence length="309" mass="34043">MFFLVENRRFALPRLVFEKNSDYFEAVLANHGSSSESNPVILDDVEVTDFESFLGVLCPLQFDPVTTPEAWLSVLTLATKWSFDTIRYTAIRELTTIISPIDKIVLGRRYDVLEWLEEAYLTICRRPQALSIEEGEKLGLKEAILISQVRQEVRTWERLRSPKEIITTVKQSLLKSWEGGNGLIAIFPNELSDGVPLMLSGGSKASGAYAPYADAFLGHSAERDAPVKSEWLRESSISSISQQRSSRRTEPRAASAAHTLQTMKEGANNGNAPGPTTDPGNPFASMGSGLSGYAPSGKARSSRRKVSCP</sequence>
<dbReference type="EMBL" id="KL197716">
    <property type="protein sequence ID" value="KDQ58987.1"/>
    <property type="molecule type" value="Genomic_DNA"/>
</dbReference>
<keyword evidence="4" id="KW-1185">Reference proteome</keyword>
<dbReference type="InterPro" id="IPR011333">
    <property type="entry name" value="SKP1/BTB/POZ_sf"/>
</dbReference>
<evidence type="ECO:0000313" key="4">
    <source>
        <dbReference type="Proteomes" id="UP000027265"/>
    </source>
</evidence>
<dbReference type="Gene3D" id="3.30.710.10">
    <property type="entry name" value="Potassium Channel Kv1.1, Chain A"/>
    <property type="match status" value="1"/>
</dbReference>
<dbReference type="Proteomes" id="UP000027265">
    <property type="component" value="Unassembled WGS sequence"/>
</dbReference>
<organism evidence="3 4">
    <name type="scientific">Jaapia argillacea MUCL 33604</name>
    <dbReference type="NCBI Taxonomy" id="933084"/>
    <lineage>
        <taxon>Eukaryota</taxon>
        <taxon>Fungi</taxon>
        <taxon>Dikarya</taxon>
        <taxon>Basidiomycota</taxon>
        <taxon>Agaricomycotina</taxon>
        <taxon>Agaricomycetes</taxon>
        <taxon>Agaricomycetidae</taxon>
        <taxon>Jaapiales</taxon>
        <taxon>Jaapiaceae</taxon>
        <taxon>Jaapia</taxon>
    </lineage>
</organism>